<dbReference type="Gene3D" id="1.20.120.330">
    <property type="entry name" value="Nucleotidyltransferases domain 2"/>
    <property type="match status" value="2"/>
</dbReference>
<dbReference type="NCBIfam" id="NF010706">
    <property type="entry name" value="PRK14108.1"/>
    <property type="match status" value="1"/>
</dbReference>
<dbReference type="GO" id="GO:0005524">
    <property type="term" value="F:ATP binding"/>
    <property type="evidence" value="ECO:0007669"/>
    <property type="project" value="UniProtKB-UniRule"/>
</dbReference>
<keyword evidence="2 7" id="KW-0548">Nucleotidyltransferase</keyword>
<evidence type="ECO:0000313" key="11">
    <source>
        <dbReference type="Proteomes" id="UP000307874"/>
    </source>
</evidence>
<keyword evidence="11" id="KW-1185">Reference proteome</keyword>
<dbReference type="RefSeq" id="WP_138749443.1">
    <property type="nucleotide sequence ID" value="NZ_VCLB01000008.1"/>
</dbReference>
<evidence type="ECO:0000256" key="5">
    <source>
        <dbReference type="ARBA" id="ARBA00022842"/>
    </source>
</evidence>
<reference evidence="10 11" key="1">
    <citation type="submission" date="2019-06" db="EMBL/GenBank/DDBJ databases">
        <title>Martelella lutilitoris sp. nov., isolated from a tidal mudflat.</title>
        <authorList>
            <person name="Kim Y.-J."/>
        </authorList>
    </citation>
    <scope>NUCLEOTIDE SEQUENCE [LARGE SCALE GENOMIC DNA]</scope>
    <source>
        <strain evidence="10 11">GH2-6</strain>
    </source>
</reference>
<feature type="region of interest" description="Adenylyl removase" evidence="7">
    <location>
        <begin position="1"/>
        <end position="468"/>
    </location>
</feature>
<dbReference type="EC" id="2.7.7.42" evidence="7"/>
<dbReference type="GO" id="GO:0005829">
    <property type="term" value="C:cytosol"/>
    <property type="evidence" value="ECO:0007669"/>
    <property type="project" value="TreeGrafter"/>
</dbReference>
<dbReference type="Gene3D" id="1.20.120.1510">
    <property type="match status" value="1"/>
</dbReference>
<comment type="function">
    <text evidence="7">Involved in the regulation of glutamine synthetase GlnA, a key enzyme in the process to assimilate ammonia. When cellular nitrogen levels are high, the C-terminal adenylyl transferase (AT) inactivates GlnA by covalent transfer of an adenylyl group from ATP to specific tyrosine residue of GlnA, thus reducing its activity. Conversely, when nitrogen levels are low, the N-terminal adenylyl removase (AR) activates GlnA by removing the adenylyl group by phosphorolysis, increasing its activity. The regulatory region of GlnE binds the signal transduction protein PII (GlnB) which indicates the nitrogen status of the cell.</text>
</comment>
<dbReference type="AlphaFoldDB" id="A0A5C4JNW1"/>
<proteinExistence type="inferred from homology"/>
<sequence length="989" mass="109106">MSDQAGGTLRDMAGEPMFPLNDELAQSALEEMAAAVEKCGLPGFLADRDDRLTRFLAASFSLSPFLFDSFRAHPELLSRIDEPFLLQIDADIETARAAWLDGEGRVSDSDIMLRLRQAKRRVAFLTALADLAGMIAPEKTTALLSDFASASVAATVDHLLTSAAGEGKLVLENPESPSHQSGMVVLGMGKLGACELNYSSDIDIVVFFEPEAKIFTDKDDPRSLVPRLMRRLIRILQERTGDGYVFRTDLRLRPDPGSTALAIPVEAALLYYESRGQNWERAAFIKARPIAGDLDAGEAFLAEMIPFIFRKYLDYAAIADIHSIKRQIHAHKGFGLVAVHGHNVKLGRGGIREIEFFVQTQQLIAGGRMPELRCRRTVDALEALREARWIDKATADELAQAYWFLRNVEHRIQMVRDEQSHVLPEDDAELLRIARMSGFETTQAFSGALLKALKTVERRYARLFEREETLSGEAGNLVFTGEDDDPGTLETLRKLGFDRPEDIARVVRTWHYGRYRATQTTKARQRLTEIMPELLKAFGASRRGDEALLRFDRFLSGLPAGVQLFSLLKNNPNLMLLIVEVMSAAPRLAEIIAARAHIVDGMLDPALMTEIPTRDYLAGRLEDFMSGVEIYEERLDRLRIFAAEQRFLIGIRLVTGSISGFAAGRALTTLATLVIDEALQGVLAQMQEAHGTVDGQRACVLAMGKLGSSELTAGSDVDVIVLYDCDDPLAMSSGPKQLDVPRYFARVTQRLVAALSAPTAEGVLYEVDMRLRPSGNAGPLATRLAAFEKYQMNEAWTWEHMALSRAHPLCGDPSLMADTGAVIDAILGQTRDHGKLARDIADMRARIERDKPAKSPWDLKLIPGGLIDIEFIAQYCHLACHVPRGEIGGADAMTTDDVLARFGPEVMATGDLEICRKALALYTDIAQLTRACLNEGFEPDTAPSGLLERLCKLADCPDVSALEAKIADHARDVRAVFEKLLPFAEDKSA</sequence>
<evidence type="ECO:0000256" key="2">
    <source>
        <dbReference type="ARBA" id="ARBA00022695"/>
    </source>
</evidence>
<evidence type="ECO:0000259" key="9">
    <source>
        <dbReference type="Pfam" id="PF08335"/>
    </source>
</evidence>
<keyword evidence="6 7" id="KW-0511">Multifunctional enzyme</keyword>
<feature type="domain" description="Glutamate-ammonia ligase adenylyltransferase repeated" evidence="8">
    <location>
        <begin position="58"/>
        <end position="302"/>
    </location>
</feature>
<dbReference type="SUPFAM" id="SSF81301">
    <property type="entry name" value="Nucleotidyltransferase"/>
    <property type="match status" value="2"/>
</dbReference>
<evidence type="ECO:0000256" key="7">
    <source>
        <dbReference type="HAMAP-Rule" id="MF_00802"/>
    </source>
</evidence>
<dbReference type="GO" id="GO:0000820">
    <property type="term" value="P:regulation of glutamine family amino acid metabolic process"/>
    <property type="evidence" value="ECO:0007669"/>
    <property type="project" value="UniProtKB-UniRule"/>
</dbReference>
<dbReference type="EC" id="2.7.7.89" evidence="7"/>
<gene>
    <name evidence="7" type="primary">glnE</name>
    <name evidence="10" type="ORF">FF124_15785</name>
</gene>
<comment type="caution">
    <text evidence="10">The sequence shown here is derived from an EMBL/GenBank/DDBJ whole genome shotgun (WGS) entry which is preliminary data.</text>
</comment>
<comment type="catalytic activity">
    <reaction evidence="7">
        <text>[glutamine synthetase]-L-tyrosine + ATP = [glutamine synthetase]-O(4)-(5'-adenylyl)-L-tyrosine + diphosphate</text>
        <dbReference type="Rhea" id="RHEA:18589"/>
        <dbReference type="Rhea" id="RHEA-COMP:10660"/>
        <dbReference type="Rhea" id="RHEA-COMP:10661"/>
        <dbReference type="ChEBI" id="CHEBI:30616"/>
        <dbReference type="ChEBI" id="CHEBI:33019"/>
        <dbReference type="ChEBI" id="CHEBI:46858"/>
        <dbReference type="ChEBI" id="CHEBI:83624"/>
        <dbReference type="EC" id="2.7.7.42"/>
    </reaction>
</comment>
<dbReference type="Pfam" id="PF08335">
    <property type="entry name" value="GlnD_UR_UTase"/>
    <property type="match status" value="1"/>
</dbReference>
<keyword evidence="3 7" id="KW-0547">Nucleotide-binding</keyword>
<dbReference type="InterPro" id="IPR005190">
    <property type="entry name" value="GlnE_rpt_dom"/>
</dbReference>
<keyword evidence="4 7" id="KW-0067">ATP-binding</keyword>
<feature type="domain" description="PII-uridylyltransferase/Glutamine-synthetase adenylyltransferase" evidence="9">
    <location>
        <begin position="324"/>
        <end position="464"/>
    </location>
</feature>
<dbReference type="InterPro" id="IPR043519">
    <property type="entry name" value="NT_sf"/>
</dbReference>
<dbReference type="NCBIfam" id="NF008292">
    <property type="entry name" value="PRK11072.1"/>
    <property type="match status" value="1"/>
</dbReference>
<feature type="domain" description="Glutamate-ammonia ligase adenylyltransferase repeated" evidence="8">
    <location>
        <begin position="578"/>
        <end position="817"/>
    </location>
</feature>
<evidence type="ECO:0000256" key="3">
    <source>
        <dbReference type="ARBA" id="ARBA00022741"/>
    </source>
</evidence>
<dbReference type="SUPFAM" id="SSF81593">
    <property type="entry name" value="Nucleotidyltransferase substrate binding subunit/domain"/>
    <property type="match status" value="2"/>
</dbReference>
<dbReference type="HAMAP" id="MF_00802">
    <property type="entry name" value="GlnE"/>
    <property type="match status" value="1"/>
</dbReference>
<comment type="similarity">
    <text evidence="7">Belongs to the GlnE family.</text>
</comment>
<feature type="region of interest" description="Adenylyl transferase" evidence="7">
    <location>
        <begin position="471"/>
        <end position="989"/>
    </location>
</feature>
<dbReference type="OrthoDB" id="9759366at2"/>
<dbReference type="GO" id="GO:0000287">
    <property type="term" value="F:magnesium ion binding"/>
    <property type="evidence" value="ECO:0007669"/>
    <property type="project" value="UniProtKB-UniRule"/>
</dbReference>
<dbReference type="InterPro" id="IPR023057">
    <property type="entry name" value="GlnE"/>
</dbReference>
<accession>A0A5C4JNW1</accession>
<evidence type="ECO:0000313" key="10">
    <source>
        <dbReference type="EMBL" id="TNB47007.1"/>
    </source>
</evidence>
<protein>
    <recommendedName>
        <fullName evidence="7">Bifunctional glutamine synthetase adenylyltransferase/adenylyl-removing enzyme</fullName>
    </recommendedName>
    <alternativeName>
        <fullName evidence="7">ATP:glutamine synthetase adenylyltransferase</fullName>
    </alternativeName>
    <alternativeName>
        <fullName evidence="7">ATase</fullName>
    </alternativeName>
    <domain>
        <recommendedName>
            <fullName evidence="7">Glutamine synthetase adenylyl-L-tyrosine phosphorylase</fullName>
            <ecNumber evidence="7">2.7.7.89</ecNumber>
        </recommendedName>
        <alternativeName>
            <fullName evidence="7">Adenylyl removase</fullName>
            <shortName evidence="7">AR</shortName>
            <shortName evidence="7">AT-N</shortName>
        </alternativeName>
    </domain>
    <domain>
        <recommendedName>
            <fullName evidence="7">Glutamine synthetase adenylyl transferase</fullName>
            <ecNumber evidence="7">2.7.7.42</ecNumber>
        </recommendedName>
        <alternativeName>
            <fullName evidence="7">Adenylyl transferase</fullName>
            <shortName evidence="7">AT</shortName>
            <shortName evidence="7">AT-C</shortName>
        </alternativeName>
    </domain>
</protein>
<dbReference type="EMBL" id="VCLB01000008">
    <property type="protein sequence ID" value="TNB47007.1"/>
    <property type="molecule type" value="Genomic_DNA"/>
</dbReference>
<evidence type="ECO:0000256" key="6">
    <source>
        <dbReference type="ARBA" id="ARBA00023268"/>
    </source>
</evidence>
<dbReference type="Pfam" id="PF03710">
    <property type="entry name" value="GlnE"/>
    <property type="match status" value="2"/>
</dbReference>
<dbReference type="Proteomes" id="UP000307874">
    <property type="component" value="Unassembled WGS sequence"/>
</dbReference>
<name>A0A5C4JNW1_9HYPH</name>
<dbReference type="Gene3D" id="3.30.460.10">
    <property type="entry name" value="Beta Polymerase, domain 2"/>
    <property type="match status" value="2"/>
</dbReference>
<evidence type="ECO:0000256" key="1">
    <source>
        <dbReference type="ARBA" id="ARBA00022679"/>
    </source>
</evidence>
<evidence type="ECO:0000256" key="4">
    <source>
        <dbReference type="ARBA" id="ARBA00022840"/>
    </source>
</evidence>
<dbReference type="GO" id="GO:0047388">
    <property type="term" value="F:[glutamine synthetase]-adenylyl-L-tyrosine phosphorylase activity"/>
    <property type="evidence" value="ECO:0007669"/>
    <property type="project" value="UniProtKB-EC"/>
</dbReference>
<organism evidence="10 11">
    <name type="scientific">Martelella lutilitoris</name>
    <dbReference type="NCBI Taxonomy" id="2583532"/>
    <lineage>
        <taxon>Bacteria</taxon>
        <taxon>Pseudomonadati</taxon>
        <taxon>Pseudomonadota</taxon>
        <taxon>Alphaproteobacteria</taxon>
        <taxon>Hyphomicrobiales</taxon>
        <taxon>Aurantimonadaceae</taxon>
        <taxon>Martelella</taxon>
    </lineage>
</organism>
<keyword evidence="5 7" id="KW-0460">Magnesium</keyword>
<dbReference type="CDD" id="cd05401">
    <property type="entry name" value="NT_GlnE_GlnD_like"/>
    <property type="match status" value="2"/>
</dbReference>
<dbReference type="PANTHER" id="PTHR30621:SF0">
    <property type="entry name" value="BIFUNCTIONAL GLUTAMINE SYNTHETASE ADENYLYLTRANSFERASE_ADENYLYL-REMOVING ENZYME"/>
    <property type="match status" value="1"/>
</dbReference>
<dbReference type="GO" id="GO:0008882">
    <property type="term" value="F:[glutamate-ammonia-ligase] adenylyltransferase activity"/>
    <property type="evidence" value="ECO:0007669"/>
    <property type="project" value="UniProtKB-UniRule"/>
</dbReference>
<dbReference type="InterPro" id="IPR013546">
    <property type="entry name" value="PII_UdlTrfase/GS_AdlTrfase"/>
</dbReference>
<dbReference type="PANTHER" id="PTHR30621">
    <property type="entry name" value="GLUTAMINE SYNTHETASE ADENYLYLTRANSFERASE"/>
    <property type="match status" value="1"/>
</dbReference>
<comment type="cofactor">
    <cofactor evidence="7">
        <name>Mg(2+)</name>
        <dbReference type="ChEBI" id="CHEBI:18420"/>
    </cofactor>
</comment>
<keyword evidence="1 7" id="KW-0808">Transferase</keyword>
<comment type="catalytic activity">
    <reaction evidence="7">
        <text>[glutamine synthetase]-O(4)-(5'-adenylyl)-L-tyrosine + phosphate = [glutamine synthetase]-L-tyrosine + ADP</text>
        <dbReference type="Rhea" id="RHEA:43716"/>
        <dbReference type="Rhea" id="RHEA-COMP:10660"/>
        <dbReference type="Rhea" id="RHEA-COMP:10661"/>
        <dbReference type="ChEBI" id="CHEBI:43474"/>
        <dbReference type="ChEBI" id="CHEBI:46858"/>
        <dbReference type="ChEBI" id="CHEBI:83624"/>
        <dbReference type="ChEBI" id="CHEBI:456216"/>
        <dbReference type="EC" id="2.7.7.89"/>
    </reaction>
</comment>
<evidence type="ECO:0000259" key="8">
    <source>
        <dbReference type="Pfam" id="PF03710"/>
    </source>
</evidence>